<keyword evidence="2" id="KW-1185">Reference proteome</keyword>
<protein>
    <submittedName>
        <fullName evidence="1">DUF2617 family protein</fullName>
    </submittedName>
</protein>
<comment type="caution">
    <text evidence="1">The sequence shown here is derived from an EMBL/GenBank/DDBJ whole genome shotgun (WGS) entry which is preliminary data.</text>
</comment>
<evidence type="ECO:0000313" key="2">
    <source>
        <dbReference type="Proteomes" id="UP001575105"/>
    </source>
</evidence>
<dbReference type="InterPro" id="IPR024486">
    <property type="entry name" value="DUF2617"/>
</dbReference>
<dbReference type="RefSeq" id="WP_425344618.1">
    <property type="nucleotide sequence ID" value="NZ_JBGUBD010000003.1"/>
</dbReference>
<dbReference type="Pfam" id="PF10936">
    <property type="entry name" value="DUF2617"/>
    <property type="match status" value="1"/>
</dbReference>
<proteinExistence type="predicted"/>
<organism evidence="1 2">
    <name type="scientific">Natronomicrosphaera hydrolytica</name>
    <dbReference type="NCBI Taxonomy" id="3242702"/>
    <lineage>
        <taxon>Bacteria</taxon>
        <taxon>Pseudomonadati</taxon>
        <taxon>Planctomycetota</taxon>
        <taxon>Phycisphaerae</taxon>
        <taxon>Phycisphaerales</taxon>
        <taxon>Phycisphaeraceae</taxon>
        <taxon>Natronomicrosphaera</taxon>
    </lineage>
</organism>
<sequence length="165" mass="18689">MVYRRALHPELFDLQARRTDRHGDYEIEAWATPGGHVARFQTGGQVLTETVLDAGDHLPETGLVHALPCLGEKDYELEPDGKIGYVTTIQTESLTDNLYNATLREMEDFVRETGSLSHSWNDHAGVPCLTALDVQKYKREFHIQSYHLFGSNGMVLRTQSIFEII</sequence>
<name>A0ABV4U266_9BACT</name>
<accession>A0ABV4U266</accession>
<reference evidence="1 2" key="1">
    <citation type="submission" date="2024-08" db="EMBL/GenBank/DDBJ databases">
        <title>Whole-genome sequencing of halo(alkali)philic microorganisms from hypersaline lakes.</title>
        <authorList>
            <person name="Sorokin D.Y."/>
            <person name="Merkel A.Y."/>
            <person name="Messina E."/>
            <person name="Yakimov M."/>
        </authorList>
    </citation>
    <scope>NUCLEOTIDE SEQUENCE [LARGE SCALE GENOMIC DNA]</scope>
    <source>
        <strain evidence="1 2">AB-hyl4</strain>
    </source>
</reference>
<dbReference type="Proteomes" id="UP001575105">
    <property type="component" value="Unassembled WGS sequence"/>
</dbReference>
<dbReference type="EMBL" id="JBGUBD010000003">
    <property type="protein sequence ID" value="MFA9477691.1"/>
    <property type="molecule type" value="Genomic_DNA"/>
</dbReference>
<evidence type="ECO:0000313" key="1">
    <source>
        <dbReference type="EMBL" id="MFA9477691.1"/>
    </source>
</evidence>
<gene>
    <name evidence="1" type="ORF">ACERK3_05215</name>
</gene>